<dbReference type="HOGENOM" id="CLU_1938748_0_0_1"/>
<organism evidence="2 3">
    <name type="scientific">Nosema bombycis (strain CQ1 / CVCC 102059)</name>
    <name type="common">Microsporidian parasite</name>
    <name type="synonym">Pebrine of silkworm</name>
    <dbReference type="NCBI Taxonomy" id="578461"/>
    <lineage>
        <taxon>Eukaryota</taxon>
        <taxon>Fungi</taxon>
        <taxon>Fungi incertae sedis</taxon>
        <taxon>Microsporidia</taxon>
        <taxon>Nosematidae</taxon>
        <taxon>Nosema</taxon>
    </lineage>
</organism>
<dbReference type="EMBL" id="KB909368">
    <property type="protein sequence ID" value="EOB12344.1"/>
    <property type="molecule type" value="Genomic_DNA"/>
</dbReference>
<evidence type="ECO:0000313" key="3">
    <source>
        <dbReference type="Proteomes" id="UP000016927"/>
    </source>
</evidence>
<evidence type="ECO:0000313" key="2">
    <source>
        <dbReference type="EMBL" id="EOB12344.1"/>
    </source>
</evidence>
<keyword evidence="1" id="KW-0812">Transmembrane</keyword>
<keyword evidence="1" id="KW-1133">Transmembrane helix</keyword>
<name>R0M2V8_NOSB1</name>
<accession>R0M2V8</accession>
<keyword evidence="3" id="KW-1185">Reference proteome</keyword>
<dbReference type="VEuPathDB" id="MicrosporidiaDB:NBO_460g0002"/>
<reference evidence="2 3" key="1">
    <citation type="journal article" date="2013" name="BMC Genomics">
        <title>Comparative genomics of parasitic silkworm microsporidia reveal an association between genome expansion and host adaptation.</title>
        <authorList>
            <person name="Pan G."/>
            <person name="Xu J."/>
            <person name="Li T."/>
            <person name="Xia Q."/>
            <person name="Liu S.L."/>
            <person name="Zhang G."/>
            <person name="Li S."/>
            <person name="Li C."/>
            <person name="Liu H."/>
            <person name="Yang L."/>
            <person name="Liu T."/>
            <person name="Zhang X."/>
            <person name="Wu Z."/>
            <person name="Fan W."/>
            <person name="Dang X."/>
            <person name="Xiang H."/>
            <person name="Tao M."/>
            <person name="Li Y."/>
            <person name="Hu J."/>
            <person name="Li Z."/>
            <person name="Lin L."/>
            <person name="Luo J."/>
            <person name="Geng L."/>
            <person name="Wang L."/>
            <person name="Long M."/>
            <person name="Wan Y."/>
            <person name="He N."/>
            <person name="Zhang Z."/>
            <person name="Lu C."/>
            <person name="Keeling P.J."/>
            <person name="Wang J."/>
            <person name="Xiang Z."/>
            <person name="Zhou Z."/>
        </authorList>
    </citation>
    <scope>NUCLEOTIDE SEQUENCE [LARGE SCALE GENOMIC DNA]</scope>
    <source>
        <strain evidence="3">CQ1 / CVCC 102059</strain>
    </source>
</reference>
<dbReference type="AlphaFoldDB" id="R0M2V8"/>
<protein>
    <submittedName>
        <fullName evidence="2">Uncharacterized protein</fullName>
    </submittedName>
</protein>
<keyword evidence="1" id="KW-0472">Membrane</keyword>
<gene>
    <name evidence="2" type="ORF">NBO_460g0002</name>
</gene>
<sequence length="130" mass="15205">MFLYFCIPKSWRLYYTVFLGLLILCAVSIGGTAYYVIKNAKFNIMTGKNNHELTITNNSEISTEITEITYIQNIKGDEKLMYNTTDDQDFPVILKPKGKFKYKIPKTNTTKVFVKYKILFMNFKMPIEIK</sequence>
<evidence type="ECO:0000256" key="1">
    <source>
        <dbReference type="SAM" id="Phobius"/>
    </source>
</evidence>
<feature type="transmembrane region" description="Helical" evidence="1">
    <location>
        <begin position="12"/>
        <end position="37"/>
    </location>
</feature>
<dbReference type="Proteomes" id="UP000016927">
    <property type="component" value="Unassembled WGS sequence"/>
</dbReference>
<proteinExistence type="predicted"/>